<evidence type="ECO:0000313" key="1">
    <source>
        <dbReference type="EMBL" id="EFB91958.1"/>
    </source>
</evidence>
<reference evidence="1 2" key="1">
    <citation type="submission" date="2009-12" db="EMBL/GenBank/DDBJ databases">
        <authorList>
            <person name="Shrivastava S."/>
            <person name="Madupu R."/>
            <person name="Durkin A.S."/>
            <person name="Torralba M."/>
            <person name="Methe B."/>
            <person name="Sutton G.G."/>
            <person name="Strausberg R.L."/>
            <person name="Nelson K.E."/>
        </authorList>
    </citation>
    <scope>NUCLEOTIDE SEQUENCE [LARGE SCALE GENOMIC DNA]</scope>
    <source>
        <strain evidence="1 2">W5455</strain>
    </source>
</reference>
<proteinExistence type="predicted"/>
<organism evidence="1 2">
    <name type="scientific">Pyramidobacter piscolens W5455</name>
    <dbReference type="NCBI Taxonomy" id="352165"/>
    <lineage>
        <taxon>Bacteria</taxon>
        <taxon>Thermotogati</taxon>
        <taxon>Synergistota</taxon>
        <taxon>Synergistia</taxon>
        <taxon>Synergistales</taxon>
        <taxon>Dethiosulfovibrionaceae</taxon>
        <taxon>Pyramidobacter</taxon>
    </lineage>
</organism>
<sequence>MKIFCDDKCILAEKTADVEDFLRDKGRFVFRRENRKSPSSRAG</sequence>
<protein>
    <submittedName>
        <fullName evidence="1">Uncharacterized protein</fullName>
    </submittedName>
</protein>
<dbReference type="Proteomes" id="UP000006462">
    <property type="component" value="Unassembled WGS sequence"/>
</dbReference>
<name>A0ABM9ZYJ0_9BACT</name>
<evidence type="ECO:0000313" key="2">
    <source>
        <dbReference type="Proteomes" id="UP000006462"/>
    </source>
</evidence>
<accession>A0ABM9ZYJ0</accession>
<gene>
    <name evidence="1" type="ORF">HMPREF7215_0415</name>
</gene>
<keyword evidence="2" id="KW-1185">Reference proteome</keyword>
<comment type="caution">
    <text evidence="1">The sequence shown here is derived from an EMBL/GenBank/DDBJ whole genome shotgun (WGS) entry which is preliminary data.</text>
</comment>
<dbReference type="EMBL" id="ADFP01000009">
    <property type="protein sequence ID" value="EFB91958.1"/>
    <property type="molecule type" value="Genomic_DNA"/>
</dbReference>